<protein>
    <submittedName>
        <fullName evidence="2">Endonuclease</fullName>
    </submittedName>
</protein>
<dbReference type="InterPro" id="IPR011604">
    <property type="entry name" value="PDDEXK-like_dom_sf"/>
</dbReference>
<evidence type="ECO:0000313" key="2">
    <source>
        <dbReference type="EMBL" id="NML34549.1"/>
    </source>
</evidence>
<keyword evidence="3" id="KW-1185">Reference proteome</keyword>
<dbReference type="Pfam" id="PF09588">
    <property type="entry name" value="YqaJ"/>
    <property type="match status" value="1"/>
</dbReference>
<keyword evidence="2" id="KW-0540">Nuclease</keyword>
<dbReference type="Proteomes" id="UP000583127">
    <property type="component" value="Unassembled WGS sequence"/>
</dbReference>
<evidence type="ECO:0000259" key="1">
    <source>
        <dbReference type="Pfam" id="PF09588"/>
    </source>
</evidence>
<evidence type="ECO:0000313" key="3">
    <source>
        <dbReference type="Proteomes" id="UP000583127"/>
    </source>
</evidence>
<dbReference type="GO" id="GO:0004519">
    <property type="term" value="F:endonuclease activity"/>
    <property type="evidence" value="ECO:0007669"/>
    <property type="project" value="UniProtKB-KW"/>
</dbReference>
<dbReference type="PIRSF" id="PIRSF028503">
    <property type="entry name" value="UCP028503"/>
    <property type="match status" value="1"/>
</dbReference>
<dbReference type="SUPFAM" id="SSF52980">
    <property type="entry name" value="Restriction endonuclease-like"/>
    <property type="match status" value="1"/>
</dbReference>
<dbReference type="InterPro" id="IPR011335">
    <property type="entry name" value="Restrct_endonuc-II-like"/>
</dbReference>
<accession>A0A7Y0FFZ1</accession>
<feature type="domain" description="YqaJ viral recombinase" evidence="1">
    <location>
        <begin position="15"/>
        <end position="147"/>
    </location>
</feature>
<dbReference type="AlphaFoldDB" id="A0A7Y0FFZ1"/>
<organism evidence="2 3">
    <name type="scientific">Paraburkholderia antibiotica</name>
    <dbReference type="NCBI Taxonomy" id="2728839"/>
    <lineage>
        <taxon>Bacteria</taxon>
        <taxon>Pseudomonadati</taxon>
        <taxon>Pseudomonadota</taxon>
        <taxon>Betaproteobacteria</taxon>
        <taxon>Burkholderiales</taxon>
        <taxon>Burkholderiaceae</taxon>
        <taxon>Paraburkholderia</taxon>
    </lineage>
</organism>
<dbReference type="InterPro" id="IPR016889">
    <property type="entry name" value="UCP028503"/>
</dbReference>
<name>A0A7Y0FFZ1_9BURK</name>
<comment type="caution">
    <text evidence="2">The sequence shown here is derived from an EMBL/GenBank/DDBJ whole genome shotgun (WGS) entry which is preliminary data.</text>
</comment>
<dbReference type="Gene3D" id="3.90.320.10">
    <property type="match status" value="1"/>
</dbReference>
<dbReference type="RefSeq" id="WP_169500731.1">
    <property type="nucleotide sequence ID" value="NZ_JABBFZ010000022.1"/>
</dbReference>
<reference evidence="2 3" key="1">
    <citation type="submission" date="2020-04" db="EMBL/GenBank/DDBJ databases">
        <title>Paraburkholderia sp. G-4-1-8 isolated from soil.</title>
        <authorList>
            <person name="Dahal R.H."/>
        </authorList>
    </citation>
    <scope>NUCLEOTIDE SEQUENCE [LARGE SCALE GENOMIC DNA]</scope>
    <source>
        <strain evidence="2 3">G-4-1-8</strain>
    </source>
</reference>
<keyword evidence="2" id="KW-0378">Hydrolase</keyword>
<keyword evidence="2" id="KW-0255">Endonuclease</keyword>
<proteinExistence type="predicted"/>
<dbReference type="EMBL" id="JABBFZ010000022">
    <property type="protein sequence ID" value="NML34549.1"/>
    <property type="molecule type" value="Genomic_DNA"/>
</dbReference>
<dbReference type="InterPro" id="IPR019080">
    <property type="entry name" value="YqaJ_viral_recombinase"/>
</dbReference>
<sequence>MTNRTMHTLTQGSDEWMAFRLTKFGASEAAAMLGLSTKVKRTELLHMKHTGNPREYSDWVQKNIFDYGHEVEALARPVVEEIIGDDLYPVTCSDGELSVSLDGMTMDEETVWEHKQYNEALFDSIINDVLPDEHMPQAQQGLMVSKAKRLLFTCSDGTREKMASMWVYPDEAYFERICAGWDQFAKDLAEYVAQPIEVKPIGRTPETLPALRIELTGQVVTSNLTDFKQHALAVLGNINRELKTDQDFADAAKTVTWCEDVESRLAAAKQHALSQTQTIDALFSTIDDISAEARAIRLELNKLVEKRKTEIKDAALVERRQKFTEHVATLDAELKIVRLEVAMPDFAAAAKNKRTVATLYDALDTALAAGKITADTAARDLRAKLDWYRPHDEAYGFLFRDLQQLIQKPVDDFKLIVTTRIEQHKLAEDHRAREAAEAAVQAAAQTEAAPVALAAIKTTAVVQGVLPIASTRPPNSAPTLRLGQINERLAPISLTADGLATLGIQHAATDKAAKLYYEEDFPRICNALVQHALAAMEVNA</sequence>
<gene>
    <name evidence="2" type="ORF">HHL14_27420</name>
</gene>